<dbReference type="GO" id="GO:0008198">
    <property type="term" value="F:ferrous iron binding"/>
    <property type="evidence" value="ECO:0007669"/>
    <property type="project" value="InterPro"/>
</dbReference>
<reference evidence="7 8" key="1">
    <citation type="submission" date="2016-10" db="EMBL/GenBank/DDBJ databases">
        <authorList>
            <person name="de Groot N.N."/>
        </authorList>
    </citation>
    <scope>NUCLEOTIDE SEQUENCE [LARGE SCALE GENOMIC DNA]</scope>
    <source>
        <strain evidence="7 8">CGMCC 1.7005</strain>
    </source>
</reference>
<dbReference type="RefSeq" id="WP_090245333.1">
    <property type="nucleotide sequence ID" value="NZ_FPAS01000001.1"/>
</dbReference>
<dbReference type="CDD" id="cd07363">
    <property type="entry name" value="45_DOPA_Dioxygenase"/>
    <property type="match status" value="1"/>
</dbReference>
<dbReference type="PANTHER" id="PTHR30096">
    <property type="entry name" value="4,5-DOPA DIOXYGENASE EXTRADIOL-LIKE PROTEIN"/>
    <property type="match status" value="1"/>
</dbReference>
<dbReference type="GO" id="GO:0016702">
    <property type="term" value="F:oxidoreductase activity, acting on single donors with incorporation of molecular oxygen, incorporation of two atoms of oxygen"/>
    <property type="evidence" value="ECO:0007669"/>
    <property type="project" value="UniProtKB-ARBA"/>
</dbReference>
<gene>
    <name evidence="7" type="ORF">SAMN05216474_0198</name>
</gene>
<dbReference type="InterPro" id="IPR004183">
    <property type="entry name" value="Xdiol_dOase_suB"/>
</dbReference>
<keyword evidence="7" id="KW-0223">Dioxygenase</keyword>
<dbReference type="EMBL" id="FPAS01000001">
    <property type="protein sequence ID" value="SFT37624.1"/>
    <property type="molecule type" value="Genomic_DNA"/>
</dbReference>
<evidence type="ECO:0000259" key="6">
    <source>
        <dbReference type="Pfam" id="PF02900"/>
    </source>
</evidence>
<evidence type="ECO:0000256" key="4">
    <source>
        <dbReference type="ARBA" id="ARBA00022833"/>
    </source>
</evidence>
<dbReference type="PANTHER" id="PTHR30096:SF0">
    <property type="entry name" value="4,5-DOPA DIOXYGENASE EXTRADIOL-LIKE PROTEIN"/>
    <property type="match status" value="1"/>
</dbReference>
<dbReference type="PIRSF" id="PIRSF006157">
    <property type="entry name" value="Doxgns_DODA"/>
    <property type="match status" value="1"/>
</dbReference>
<evidence type="ECO:0000256" key="3">
    <source>
        <dbReference type="ARBA" id="ARBA00022723"/>
    </source>
</evidence>
<keyword evidence="5" id="KW-0560">Oxidoreductase</keyword>
<sequence>MNLNYLDKLTKSFGTTPKMPVLFLGHGSPMNAIEENEFVEGFRKVAKELPKPKAILCISAHWETNGTMVTAMEAPPTIHDFGGFPQELFDVEYPAPGNPLLAYTAKEILTNTTVDLDHAWGLDHGAWSVIKHLYPEANIPVVQLSIDRRKDAEYHHKLAKQLSVLRERGVLIIGSGNMVHNLRRVAWDKLNDEYAFDWAAEASDLMTSFVMNNDYKNLINYRSHGEAYDLAIPTPEHYIPLLYTMGLFQKSDELELFNDKAVAGSLTMTSVKIF</sequence>
<dbReference type="InterPro" id="IPR014436">
    <property type="entry name" value="Extradiol_dOase_DODA"/>
</dbReference>
<feature type="domain" description="Extradiol ring-cleavage dioxygenase class III enzyme subunit B" evidence="6">
    <location>
        <begin position="35"/>
        <end position="189"/>
    </location>
</feature>
<comment type="cofactor">
    <cofactor evidence="1">
        <name>Zn(2+)</name>
        <dbReference type="ChEBI" id="CHEBI:29105"/>
    </cofactor>
</comment>
<name>A0A1I6XI95_9FLAO</name>
<dbReference type="STRING" id="477690.SAMN05216474_0198"/>
<dbReference type="Proteomes" id="UP000236454">
    <property type="component" value="Unassembled WGS sequence"/>
</dbReference>
<keyword evidence="3" id="KW-0479">Metal-binding</keyword>
<protein>
    <submittedName>
        <fullName evidence="7">4,5-DOPA dioxygenase extradiol</fullName>
    </submittedName>
</protein>
<evidence type="ECO:0000313" key="7">
    <source>
        <dbReference type="EMBL" id="SFT37624.1"/>
    </source>
</evidence>
<dbReference type="OrthoDB" id="9790889at2"/>
<dbReference type="NCBIfam" id="NF007914">
    <property type="entry name" value="PRK10628.1"/>
    <property type="match status" value="1"/>
</dbReference>
<keyword evidence="8" id="KW-1185">Reference proteome</keyword>
<dbReference type="Pfam" id="PF02900">
    <property type="entry name" value="LigB"/>
    <property type="match status" value="1"/>
</dbReference>
<proteinExistence type="inferred from homology"/>
<evidence type="ECO:0000256" key="2">
    <source>
        <dbReference type="ARBA" id="ARBA00007581"/>
    </source>
</evidence>
<dbReference type="GO" id="GO:0008270">
    <property type="term" value="F:zinc ion binding"/>
    <property type="evidence" value="ECO:0007669"/>
    <property type="project" value="InterPro"/>
</dbReference>
<organism evidence="7 8">
    <name type="scientific">Lishizhenia tianjinensis</name>
    <dbReference type="NCBI Taxonomy" id="477690"/>
    <lineage>
        <taxon>Bacteria</taxon>
        <taxon>Pseudomonadati</taxon>
        <taxon>Bacteroidota</taxon>
        <taxon>Flavobacteriia</taxon>
        <taxon>Flavobacteriales</taxon>
        <taxon>Crocinitomicaceae</taxon>
        <taxon>Lishizhenia</taxon>
    </lineage>
</organism>
<accession>A0A1I6XI95</accession>
<dbReference type="Gene3D" id="3.40.830.10">
    <property type="entry name" value="LigB-like"/>
    <property type="match status" value="1"/>
</dbReference>
<evidence type="ECO:0000256" key="1">
    <source>
        <dbReference type="ARBA" id="ARBA00001947"/>
    </source>
</evidence>
<dbReference type="SUPFAM" id="SSF53213">
    <property type="entry name" value="LigB-like"/>
    <property type="match status" value="1"/>
</dbReference>
<evidence type="ECO:0000313" key="8">
    <source>
        <dbReference type="Proteomes" id="UP000236454"/>
    </source>
</evidence>
<evidence type="ECO:0000256" key="5">
    <source>
        <dbReference type="ARBA" id="ARBA00023002"/>
    </source>
</evidence>
<comment type="similarity">
    <text evidence="2">Belongs to the DODA-type extradiol aromatic ring-opening dioxygenase family.</text>
</comment>
<keyword evidence="4" id="KW-0862">Zinc</keyword>
<dbReference type="AlphaFoldDB" id="A0A1I6XI95"/>